<reference evidence="1" key="1">
    <citation type="submission" date="2022-07" db="EMBL/GenBank/DDBJ databases">
        <title>Genome Sequence of Lecanicillium saksenae.</title>
        <authorList>
            <person name="Buettner E."/>
        </authorList>
    </citation>
    <scope>NUCLEOTIDE SEQUENCE</scope>
    <source>
        <strain evidence="1">VT-O1</strain>
    </source>
</reference>
<protein>
    <submittedName>
        <fullName evidence="1">Uncharacterized protein</fullName>
    </submittedName>
</protein>
<dbReference type="Proteomes" id="UP001148737">
    <property type="component" value="Unassembled WGS sequence"/>
</dbReference>
<keyword evidence="2" id="KW-1185">Reference proteome</keyword>
<accession>A0ACC1R745</accession>
<evidence type="ECO:0000313" key="1">
    <source>
        <dbReference type="EMBL" id="KAJ3499534.1"/>
    </source>
</evidence>
<organism evidence="1 2">
    <name type="scientific">Lecanicillium saksenae</name>
    <dbReference type="NCBI Taxonomy" id="468837"/>
    <lineage>
        <taxon>Eukaryota</taxon>
        <taxon>Fungi</taxon>
        <taxon>Dikarya</taxon>
        <taxon>Ascomycota</taxon>
        <taxon>Pezizomycotina</taxon>
        <taxon>Sordariomycetes</taxon>
        <taxon>Hypocreomycetidae</taxon>
        <taxon>Hypocreales</taxon>
        <taxon>Cordycipitaceae</taxon>
        <taxon>Lecanicillium</taxon>
    </lineage>
</organism>
<dbReference type="EMBL" id="JANAKD010000007">
    <property type="protein sequence ID" value="KAJ3499534.1"/>
    <property type="molecule type" value="Genomic_DNA"/>
</dbReference>
<proteinExistence type="predicted"/>
<name>A0ACC1R745_9HYPO</name>
<evidence type="ECO:0000313" key="2">
    <source>
        <dbReference type="Proteomes" id="UP001148737"/>
    </source>
</evidence>
<gene>
    <name evidence="1" type="ORF">NLG97_g243</name>
</gene>
<comment type="caution">
    <text evidence="1">The sequence shown here is derived from an EMBL/GenBank/DDBJ whole genome shotgun (WGS) entry which is preliminary data.</text>
</comment>
<sequence>MAPSKASIHFSHTTNEAHQLANKFILSHIQDKLTDDPASNHSDFLHQRAEAYDQLISSLSQVDAAKFLTEQRPQPVEPDPESRWLLLKQSAEVLHPLDASVMRIALGTARRNDHRQSATLTEDAVAGLNMAMQQGQVLWKLHSTRVIALSSSEVVKISISLEMDEISNLQYLNSLSLDIPVPRHLGTLKSGERTYLFMSRAPGQTLEELWPTLATLHKSSVQEQLAKMLSSLRSIPPPSTGQECGLHRIGSFVAGTCRDVRRISRYCETPIYTETAFNEFLCRHQGRTRTGWIKMIQSSMRVDHKVVATHADLHPRNIMVAWEGDQGTKIKVTGLIDWQVSGWYPEYWEYVKALSTITPRDPVADWCDYLPTSAIGCWPVEFSLDLLISRWLG</sequence>